<dbReference type="AlphaFoldDB" id="A0AAV9JT01"/>
<evidence type="ECO:0000313" key="2">
    <source>
        <dbReference type="EMBL" id="KAK4548192.1"/>
    </source>
</evidence>
<feature type="compositionally biased region" description="Acidic residues" evidence="1">
    <location>
        <begin position="256"/>
        <end position="272"/>
    </location>
</feature>
<feature type="compositionally biased region" description="Polar residues" evidence="1">
    <location>
        <begin position="395"/>
        <end position="409"/>
    </location>
</feature>
<reference evidence="2 3" key="1">
    <citation type="submission" date="2021-11" db="EMBL/GenBank/DDBJ databases">
        <title>Black yeast isolated from Biological Soil Crust.</title>
        <authorList>
            <person name="Kurbessoian T."/>
        </authorList>
    </citation>
    <scope>NUCLEOTIDE SEQUENCE [LARGE SCALE GENOMIC DNA]</scope>
    <source>
        <strain evidence="2 3">CCFEE 5522</strain>
    </source>
</reference>
<sequence length="441" mass="49497">MRHKHGIEVTLQDTAGSQVTEYANTYATGLHKYNGKVGSRLISVKPGKTFQVCITIGEDFKIYKAKGVKIVIVAIRSDAASGKLVRRSQAWWVGVDGSEPEAEYVLEYFTNGEDITAKNQRVAFAMPQPADDYATATADWVVQEQYSANNGCIAVFVERGTVDEEKMREEFSPLDTRQVLRHKLGSPLPICLHWFYPLRSENSDPYVFEFRNMRKDDLDLRQLDTSSEVGYHTDDLLASDDEITSILTSSDSSDSTPEEATDAEESDADSTSESDAPVTPRKRRMHSLQSMKGHKQRRINTSPSKASAKPLKWGPLSSEKAVDWKTQACRDEDDEEPLPVWPKREFKTEDTAKKGKGRKAKLVPSVEDDAAEDEMYPPLRPEEAYSIGAKKAGVHTQQGNPAATTLANDRNQEDEQALNDELRAIEIRQKLRRIKKLGKRN</sequence>
<gene>
    <name evidence="2" type="ORF">LTR36_010061</name>
</gene>
<feature type="region of interest" description="Disordered" evidence="1">
    <location>
        <begin position="247"/>
        <end position="378"/>
    </location>
</feature>
<comment type="caution">
    <text evidence="2">The sequence shown here is derived from an EMBL/GenBank/DDBJ whole genome shotgun (WGS) entry which is preliminary data.</text>
</comment>
<keyword evidence="3" id="KW-1185">Reference proteome</keyword>
<proteinExistence type="predicted"/>
<feature type="compositionally biased region" description="Basic and acidic residues" evidence="1">
    <location>
        <begin position="342"/>
        <end position="353"/>
    </location>
</feature>
<name>A0AAV9JT01_9PEZI</name>
<feature type="compositionally biased region" description="Basic residues" evidence="1">
    <location>
        <begin position="280"/>
        <end position="298"/>
    </location>
</feature>
<evidence type="ECO:0000256" key="1">
    <source>
        <dbReference type="SAM" id="MobiDB-lite"/>
    </source>
</evidence>
<dbReference type="EMBL" id="JAVFHQ010000008">
    <property type="protein sequence ID" value="KAK4548192.1"/>
    <property type="molecule type" value="Genomic_DNA"/>
</dbReference>
<feature type="region of interest" description="Disordered" evidence="1">
    <location>
        <begin position="393"/>
        <end position="416"/>
    </location>
</feature>
<feature type="compositionally biased region" description="Acidic residues" evidence="1">
    <location>
        <begin position="366"/>
        <end position="375"/>
    </location>
</feature>
<accession>A0AAV9JT01</accession>
<dbReference type="Proteomes" id="UP001324427">
    <property type="component" value="Unassembled WGS sequence"/>
</dbReference>
<evidence type="ECO:0000313" key="3">
    <source>
        <dbReference type="Proteomes" id="UP001324427"/>
    </source>
</evidence>
<organism evidence="2 3">
    <name type="scientific">Oleoguttula mirabilis</name>
    <dbReference type="NCBI Taxonomy" id="1507867"/>
    <lineage>
        <taxon>Eukaryota</taxon>
        <taxon>Fungi</taxon>
        <taxon>Dikarya</taxon>
        <taxon>Ascomycota</taxon>
        <taxon>Pezizomycotina</taxon>
        <taxon>Dothideomycetes</taxon>
        <taxon>Dothideomycetidae</taxon>
        <taxon>Mycosphaerellales</taxon>
        <taxon>Teratosphaeriaceae</taxon>
        <taxon>Oleoguttula</taxon>
    </lineage>
</organism>
<protein>
    <submittedName>
        <fullName evidence="2">Uncharacterized protein</fullName>
    </submittedName>
</protein>